<gene>
    <name evidence="1" type="ORF">GCM10009733_040180</name>
</gene>
<evidence type="ECO:0000313" key="1">
    <source>
        <dbReference type="EMBL" id="GAA1638983.1"/>
    </source>
</evidence>
<organism evidence="1 2">
    <name type="scientific">Nonomuraea maheshkhaliensis</name>
    <dbReference type="NCBI Taxonomy" id="419590"/>
    <lineage>
        <taxon>Bacteria</taxon>
        <taxon>Bacillati</taxon>
        <taxon>Actinomycetota</taxon>
        <taxon>Actinomycetes</taxon>
        <taxon>Streptosporangiales</taxon>
        <taxon>Streptosporangiaceae</taxon>
        <taxon>Nonomuraea</taxon>
    </lineage>
</organism>
<sequence length="134" mass="15042">MSDGYYTTRFSVTVPGERYGNAPDALDPPAEGLMFDVEDTSWMTDPELPPDRPAFAEWSEWMEENGYSVGDEDDERPLPEAFGDFHAWDPNGYHPSLATCVTSALTLVARLTGREIDEAWLSGSHPWLPLPHRL</sequence>
<comment type="caution">
    <text evidence="1">The sequence shown here is derived from an EMBL/GenBank/DDBJ whole genome shotgun (WGS) entry which is preliminary data.</text>
</comment>
<reference evidence="1 2" key="1">
    <citation type="journal article" date="2019" name="Int. J. Syst. Evol. Microbiol.">
        <title>The Global Catalogue of Microorganisms (GCM) 10K type strain sequencing project: providing services to taxonomists for standard genome sequencing and annotation.</title>
        <authorList>
            <consortium name="The Broad Institute Genomics Platform"/>
            <consortium name="The Broad Institute Genome Sequencing Center for Infectious Disease"/>
            <person name="Wu L."/>
            <person name="Ma J."/>
        </authorList>
    </citation>
    <scope>NUCLEOTIDE SEQUENCE [LARGE SCALE GENOMIC DNA]</scope>
    <source>
        <strain evidence="1 2">JCM 13929</strain>
    </source>
</reference>
<evidence type="ECO:0000313" key="2">
    <source>
        <dbReference type="Proteomes" id="UP001500064"/>
    </source>
</evidence>
<dbReference type="Proteomes" id="UP001500064">
    <property type="component" value="Unassembled WGS sequence"/>
</dbReference>
<accession>A0ABN2FD31</accession>
<name>A0ABN2FD31_9ACTN</name>
<dbReference type="EMBL" id="BAAAMU010000026">
    <property type="protein sequence ID" value="GAA1638983.1"/>
    <property type="molecule type" value="Genomic_DNA"/>
</dbReference>
<keyword evidence="2" id="KW-1185">Reference proteome</keyword>
<dbReference type="RefSeq" id="WP_346106786.1">
    <property type="nucleotide sequence ID" value="NZ_BAAAMU010000026.1"/>
</dbReference>
<proteinExistence type="predicted"/>
<protein>
    <submittedName>
        <fullName evidence="1">Uncharacterized protein</fullName>
    </submittedName>
</protein>